<feature type="compositionally biased region" description="Polar residues" evidence="1">
    <location>
        <begin position="229"/>
        <end position="240"/>
    </location>
</feature>
<feature type="compositionally biased region" description="Basic residues" evidence="1">
    <location>
        <begin position="166"/>
        <end position="192"/>
    </location>
</feature>
<feature type="region of interest" description="Disordered" evidence="1">
    <location>
        <begin position="1"/>
        <end position="29"/>
    </location>
</feature>
<feature type="region of interest" description="Disordered" evidence="1">
    <location>
        <begin position="165"/>
        <end position="240"/>
    </location>
</feature>
<proteinExistence type="predicted"/>
<evidence type="ECO:0000313" key="3">
    <source>
        <dbReference type="WBParaSite" id="HCON_00022290-00001"/>
    </source>
</evidence>
<accession>A0A7I4XYU9</accession>
<evidence type="ECO:0000313" key="2">
    <source>
        <dbReference type="Proteomes" id="UP000025227"/>
    </source>
</evidence>
<dbReference type="WBParaSite" id="HCON_00022290-00001">
    <property type="protein sequence ID" value="HCON_00022290-00001"/>
    <property type="gene ID" value="HCON_00022290"/>
</dbReference>
<protein>
    <submittedName>
        <fullName evidence="3">Serine/arginine repetitive matrix protein 2</fullName>
    </submittedName>
</protein>
<evidence type="ECO:0000256" key="1">
    <source>
        <dbReference type="SAM" id="MobiDB-lite"/>
    </source>
</evidence>
<feature type="compositionally biased region" description="Basic and acidic residues" evidence="1">
    <location>
        <begin position="14"/>
        <end position="23"/>
    </location>
</feature>
<name>A0A7I4XYU9_HAECO</name>
<reference evidence="3" key="1">
    <citation type="submission" date="2020-12" db="UniProtKB">
        <authorList>
            <consortium name="WormBaseParasite"/>
        </authorList>
    </citation>
    <scope>IDENTIFICATION</scope>
    <source>
        <strain evidence="3">MHco3</strain>
    </source>
</reference>
<dbReference type="AlphaFoldDB" id="A0A7I4XYU9"/>
<dbReference type="OrthoDB" id="5850145at2759"/>
<keyword evidence="2" id="KW-1185">Reference proteome</keyword>
<organism evidence="2 3">
    <name type="scientific">Haemonchus contortus</name>
    <name type="common">Barber pole worm</name>
    <dbReference type="NCBI Taxonomy" id="6289"/>
    <lineage>
        <taxon>Eukaryota</taxon>
        <taxon>Metazoa</taxon>
        <taxon>Ecdysozoa</taxon>
        <taxon>Nematoda</taxon>
        <taxon>Chromadorea</taxon>
        <taxon>Rhabditida</taxon>
        <taxon>Rhabditina</taxon>
        <taxon>Rhabditomorpha</taxon>
        <taxon>Strongyloidea</taxon>
        <taxon>Trichostrongylidae</taxon>
        <taxon>Haemonchus</taxon>
    </lineage>
</organism>
<sequence length="240" mass="27278">MFCMGGSRRTTAQAERRPRRAEIAAKGGPRFKPCPITSCISGPYRMGSKPSREDKAMSPLSSWGGSFDDLLCGEGKVCGDQWTPLPSREGSFELNDLERRRSGATLREAYRKDYDDDFEVIRQQPLPMDVFSMRAPADVDRYTMPKQIGRRQSVYENNRTPVIGGRAKRKRKKKRVIRSVKKKNSQRGRRSTTRLSGPPSSVRLHRKTNPLLLRSMSESRVTPAPVYERSTQVKRTAVRS</sequence>
<dbReference type="Proteomes" id="UP000025227">
    <property type="component" value="Unplaced"/>
</dbReference>